<sequence length="65" mass="7333">MDLATGAMGALLPKLLELLKDEYKLQKKVREGVESLSRELRSMHAALRKVGEVPRDQLDEQVKSI</sequence>
<dbReference type="EMBL" id="LT934114">
    <property type="protein sequence ID" value="VAH40351.1"/>
    <property type="molecule type" value="Genomic_DNA"/>
</dbReference>
<dbReference type="PANTHER" id="PTHR19338">
    <property type="entry name" value="TRANSLOCASE OF INNER MITOCHONDRIAL MEMBRANE 13 HOMOLOG"/>
    <property type="match status" value="1"/>
</dbReference>
<keyword evidence="3" id="KW-0677">Repeat</keyword>
<organism evidence="7 8">
    <name type="scientific">Triticum turgidum subsp. durum</name>
    <name type="common">Durum wheat</name>
    <name type="synonym">Triticum durum</name>
    <dbReference type="NCBI Taxonomy" id="4567"/>
    <lineage>
        <taxon>Eukaryota</taxon>
        <taxon>Viridiplantae</taxon>
        <taxon>Streptophyta</taxon>
        <taxon>Embryophyta</taxon>
        <taxon>Tracheophyta</taxon>
        <taxon>Spermatophyta</taxon>
        <taxon>Magnoliopsida</taxon>
        <taxon>Liliopsida</taxon>
        <taxon>Poales</taxon>
        <taxon>Poaceae</taxon>
        <taxon>BOP clade</taxon>
        <taxon>Pooideae</taxon>
        <taxon>Triticodae</taxon>
        <taxon>Triticeae</taxon>
        <taxon>Triticinae</taxon>
        <taxon>Triticum</taxon>
    </lineage>
</organism>
<dbReference type="Proteomes" id="UP000324705">
    <property type="component" value="Chromosome 2B"/>
</dbReference>
<evidence type="ECO:0000313" key="8">
    <source>
        <dbReference type="Proteomes" id="UP000324705"/>
    </source>
</evidence>
<protein>
    <recommendedName>
        <fullName evidence="6">Disease resistance N-terminal domain-containing protein</fullName>
    </recommendedName>
</protein>
<dbReference type="AlphaFoldDB" id="A0A9R1PBE7"/>
<gene>
    <name evidence="7" type="ORF">TRITD_2Bv1G008260</name>
</gene>
<feature type="domain" description="Disease resistance N-terminal" evidence="6">
    <location>
        <begin position="7"/>
        <end position="64"/>
    </location>
</feature>
<comment type="similarity">
    <text evidence="1">Belongs to the disease resistance NB-LRR family.</text>
</comment>
<evidence type="ECO:0000256" key="4">
    <source>
        <dbReference type="ARBA" id="ARBA00022741"/>
    </source>
</evidence>
<dbReference type="GO" id="GO:0006952">
    <property type="term" value="P:defense response"/>
    <property type="evidence" value="ECO:0007669"/>
    <property type="project" value="UniProtKB-KW"/>
</dbReference>
<dbReference type="Gene3D" id="1.20.5.4130">
    <property type="match status" value="1"/>
</dbReference>
<evidence type="ECO:0000256" key="1">
    <source>
        <dbReference type="ARBA" id="ARBA00008894"/>
    </source>
</evidence>
<evidence type="ECO:0000256" key="3">
    <source>
        <dbReference type="ARBA" id="ARBA00022737"/>
    </source>
</evidence>
<dbReference type="PANTHER" id="PTHR19338:SF16">
    <property type="entry name" value="AAA+ ATPASE DOMAIN-CONTAINING PROTEIN"/>
    <property type="match status" value="1"/>
</dbReference>
<dbReference type="GO" id="GO:0000166">
    <property type="term" value="F:nucleotide binding"/>
    <property type="evidence" value="ECO:0007669"/>
    <property type="project" value="UniProtKB-KW"/>
</dbReference>
<name>A0A9R1PBE7_TRITD</name>
<accession>A0A9R1PBE7</accession>
<dbReference type="InterPro" id="IPR041118">
    <property type="entry name" value="Rx_N"/>
</dbReference>
<keyword evidence="5" id="KW-0611">Plant defense</keyword>
<evidence type="ECO:0000256" key="5">
    <source>
        <dbReference type="ARBA" id="ARBA00022821"/>
    </source>
</evidence>
<keyword evidence="2" id="KW-0433">Leucine-rich repeat</keyword>
<proteinExistence type="inferred from homology"/>
<evidence type="ECO:0000259" key="6">
    <source>
        <dbReference type="Pfam" id="PF18052"/>
    </source>
</evidence>
<keyword evidence="4" id="KW-0547">Nucleotide-binding</keyword>
<keyword evidence="8" id="KW-1185">Reference proteome</keyword>
<reference evidence="7 8" key="1">
    <citation type="submission" date="2017-09" db="EMBL/GenBank/DDBJ databases">
        <authorList>
            <consortium name="International Durum Wheat Genome Sequencing Consortium (IDWGSC)"/>
            <person name="Milanesi L."/>
        </authorList>
    </citation>
    <scope>NUCLEOTIDE SEQUENCE [LARGE SCALE GENOMIC DNA]</scope>
    <source>
        <strain evidence="8">cv. Svevo</strain>
    </source>
</reference>
<evidence type="ECO:0000256" key="2">
    <source>
        <dbReference type="ARBA" id="ARBA00022614"/>
    </source>
</evidence>
<dbReference type="Pfam" id="PF18052">
    <property type="entry name" value="Rx_N"/>
    <property type="match status" value="1"/>
</dbReference>
<dbReference type="Gramene" id="TRITD2Bv1G008260.34">
    <property type="protein sequence ID" value="TRITD2Bv1G008260.34"/>
    <property type="gene ID" value="TRITD2Bv1G008260"/>
</dbReference>
<evidence type="ECO:0000313" key="7">
    <source>
        <dbReference type="EMBL" id="VAH40351.1"/>
    </source>
</evidence>